<sequence length="377" mass="39829">MLTPGDMPWDVFPLDTWARLHKRIATQLGVGALRPGAAAGYMPLRQELARRLGDTLGRSIDAAHILILPSRAAALRLVAGALLDDAREAWVESPGDSLHRAAILGAIGTPIGFRADPTNIQVALARGVVHTARFALVSLGASTPIGARFCNARRAALHHWASGVDGWFVEDDLGGNLLLDPTITAAGSHPRSVLVGSFGKIAAPGIDLAYVVAPPAVAEQLLAELMLSGNDTLTLHQAVLHGFITSGALDAHLDRLRREATVRFDAFCSGITRYLEPGRSLRADALTFTATIDLEHAAAERELVASCRVAGFGVMRLSDFCDPALPSFGLVLGFGGASAARLETEAARLGMLLRARAVAEKRADRSAPAHMNAFAAE</sequence>
<accession>A0A8S8XHI2</accession>
<protein>
    <recommendedName>
        <fullName evidence="3">Aminotransferase class I/classII domain-containing protein</fullName>
    </recommendedName>
</protein>
<organism evidence="1 2">
    <name type="scientific">Roseiterribacter gracilis</name>
    <dbReference type="NCBI Taxonomy" id="2812848"/>
    <lineage>
        <taxon>Bacteria</taxon>
        <taxon>Pseudomonadati</taxon>
        <taxon>Pseudomonadota</taxon>
        <taxon>Alphaproteobacteria</taxon>
        <taxon>Rhodospirillales</taxon>
        <taxon>Roseiterribacteraceae</taxon>
        <taxon>Roseiterribacter</taxon>
    </lineage>
</organism>
<name>A0A8S8XHI2_9PROT</name>
<dbReference type="Proteomes" id="UP000681075">
    <property type="component" value="Unassembled WGS sequence"/>
</dbReference>
<keyword evidence="2" id="KW-1185">Reference proteome</keyword>
<dbReference type="PANTHER" id="PTHR46577">
    <property type="entry name" value="HTH-TYPE TRANSCRIPTIONAL REGULATORY PROTEIN GABR"/>
    <property type="match status" value="1"/>
</dbReference>
<dbReference type="RefSeq" id="WP_420243881.1">
    <property type="nucleotide sequence ID" value="NZ_BOPV01000001.1"/>
</dbReference>
<gene>
    <name evidence="1" type="ORF">TMPK1_29430</name>
</gene>
<evidence type="ECO:0008006" key="3">
    <source>
        <dbReference type="Google" id="ProtNLM"/>
    </source>
</evidence>
<dbReference type="AlphaFoldDB" id="A0A8S8XHI2"/>
<comment type="caution">
    <text evidence="1">The sequence shown here is derived from an EMBL/GenBank/DDBJ whole genome shotgun (WGS) entry which is preliminary data.</text>
</comment>
<dbReference type="InterPro" id="IPR051446">
    <property type="entry name" value="HTH_trans_reg/aminotransferase"/>
</dbReference>
<dbReference type="SUPFAM" id="SSF53383">
    <property type="entry name" value="PLP-dependent transferases"/>
    <property type="match status" value="1"/>
</dbReference>
<dbReference type="InterPro" id="IPR015421">
    <property type="entry name" value="PyrdxlP-dep_Trfase_major"/>
</dbReference>
<dbReference type="Gene3D" id="3.40.640.10">
    <property type="entry name" value="Type I PLP-dependent aspartate aminotransferase-like (Major domain)"/>
    <property type="match status" value="1"/>
</dbReference>
<reference evidence="1" key="1">
    <citation type="submission" date="2021-02" db="EMBL/GenBank/DDBJ databases">
        <title>Genome sequence of Rhodospirillales sp. strain TMPK1 isolated from soil.</title>
        <authorList>
            <person name="Nakai R."/>
            <person name="Kusada H."/>
            <person name="Tamaki H."/>
        </authorList>
    </citation>
    <scope>NUCLEOTIDE SEQUENCE</scope>
    <source>
        <strain evidence="1">TMPK1</strain>
    </source>
</reference>
<dbReference type="CDD" id="cd00609">
    <property type="entry name" value="AAT_like"/>
    <property type="match status" value="1"/>
</dbReference>
<dbReference type="InterPro" id="IPR015424">
    <property type="entry name" value="PyrdxlP-dep_Trfase"/>
</dbReference>
<proteinExistence type="predicted"/>
<evidence type="ECO:0000313" key="1">
    <source>
        <dbReference type="EMBL" id="GIL40706.1"/>
    </source>
</evidence>
<dbReference type="EMBL" id="BOPV01000001">
    <property type="protein sequence ID" value="GIL40706.1"/>
    <property type="molecule type" value="Genomic_DNA"/>
</dbReference>
<dbReference type="PANTHER" id="PTHR46577:SF1">
    <property type="entry name" value="HTH-TYPE TRANSCRIPTIONAL REGULATORY PROTEIN GABR"/>
    <property type="match status" value="1"/>
</dbReference>
<evidence type="ECO:0000313" key="2">
    <source>
        <dbReference type="Proteomes" id="UP000681075"/>
    </source>
</evidence>